<dbReference type="GO" id="GO:0010181">
    <property type="term" value="F:FMN binding"/>
    <property type="evidence" value="ECO:0007669"/>
    <property type="project" value="InterPro"/>
</dbReference>
<dbReference type="GO" id="GO:0102521">
    <property type="term" value="F:tRNA-4-demethylwyosine synthase activity"/>
    <property type="evidence" value="ECO:0007669"/>
    <property type="project" value="UniProtKB-EC"/>
</dbReference>
<dbReference type="InterPro" id="IPR007197">
    <property type="entry name" value="rSAM"/>
</dbReference>
<evidence type="ECO:0000259" key="9">
    <source>
        <dbReference type="PROSITE" id="PS50902"/>
    </source>
</evidence>
<dbReference type="PRINTS" id="PR00369">
    <property type="entry name" value="FLAVODOXIN"/>
</dbReference>
<feature type="non-terminal residue" evidence="10">
    <location>
        <position position="1"/>
    </location>
</feature>
<dbReference type="Proteomes" id="UP000015453">
    <property type="component" value="Unassembled WGS sequence"/>
</dbReference>
<comment type="caution">
    <text evidence="10">The sequence shown here is derived from an EMBL/GenBank/DDBJ whole genome shotgun (WGS) entry which is preliminary data.</text>
</comment>
<keyword evidence="11" id="KW-1185">Reference proteome</keyword>
<dbReference type="InterPro" id="IPR034556">
    <property type="entry name" value="tRNA_wybutosine-synthase"/>
</dbReference>
<gene>
    <name evidence="10" type="ORF">M569_04433</name>
</gene>
<dbReference type="Gene3D" id="3.40.50.360">
    <property type="match status" value="1"/>
</dbReference>
<dbReference type="GO" id="GO:0051539">
    <property type="term" value="F:4 iron, 4 sulfur cluster binding"/>
    <property type="evidence" value="ECO:0007669"/>
    <property type="project" value="InterPro"/>
</dbReference>
<reference evidence="10 11" key="1">
    <citation type="journal article" date="2013" name="BMC Genomics">
        <title>The miniature genome of a carnivorous plant Genlisea aurea contains a low number of genes and short non-coding sequences.</title>
        <authorList>
            <person name="Leushkin E.V."/>
            <person name="Sutormin R.A."/>
            <person name="Nabieva E.R."/>
            <person name="Penin A.A."/>
            <person name="Kondrashov A.S."/>
            <person name="Logacheva M.D."/>
        </authorList>
    </citation>
    <scope>NUCLEOTIDE SEQUENCE [LARGE SCALE GENOMIC DNA]</scope>
</reference>
<accession>S8CSW0</accession>
<evidence type="ECO:0000313" key="11">
    <source>
        <dbReference type="Proteomes" id="UP000015453"/>
    </source>
</evidence>
<evidence type="ECO:0000256" key="7">
    <source>
        <dbReference type="ARBA" id="ARBA00023014"/>
    </source>
</evidence>
<dbReference type="EMBL" id="AUSU01001724">
    <property type="protein sequence ID" value="EPS70329.1"/>
    <property type="molecule type" value="Genomic_DNA"/>
</dbReference>
<feature type="domain" description="Flavodoxin-like" evidence="9">
    <location>
        <begin position="45"/>
        <end position="193"/>
    </location>
</feature>
<dbReference type="OrthoDB" id="271553at2759"/>
<evidence type="ECO:0000256" key="2">
    <source>
        <dbReference type="ARBA" id="ARBA00010115"/>
    </source>
</evidence>
<keyword evidence="5" id="KW-0479">Metal-binding</keyword>
<evidence type="ECO:0000313" key="10">
    <source>
        <dbReference type="EMBL" id="EPS70329.1"/>
    </source>
</evidence>
<dbReference type="UniPathway" id="UPA00375"/>
<dbReference type="InterPro" id="IPR001094">
    <property type="entry name" value="Flavdoxin-like"/>
</dbReference>
<dbReference type="GO" id="GO:0031591">
    <property type="term" value="P:wybutosine biosynthetic process"/>
    <property type="evidence" value="ECO:0007669"/>
    <property type="project" value="TreeGrafter"/>
</dbReference>
<dbReference type="SFLD" id="SFLDS00029">
    <property type="entry name" value="Radical_SAM"/>
    <property type="match status" value="1"/>
</dbReference>
<dbReference type="SUPFAM" id="SSF52218">
    <property type="entry name" value="Flavoproteins"/>
    <property type="match status" value="1"/>
</dbReference>
<protein>
    <recommendedName>
        <fullName evidence="3">tRNA 4-demethylwyosine synthase (AdoMet-dependent)</fullName>
        <ecNumber evidence="3">4.1.3.44</ecNumber>
    </recommendedName>
</protein>
<dbReference type="EC" id="4.1.3.44" evidence="3"/>
<keyword evidence="6" id="KW-0408">Iron</keyword>
<proteinExistence type="inferred from homology"/>
<sequence length="382" mass="42603">RFALLAVLSATAALFFLYKSRQRRRQLHSRLRGAVNRPLRPPERGKILFLSQTGTSKGLARRLHALLTAENLAFDLVDPKDYEPEDLCKEKLVLIVASTWEDGGPPRNGSFLMNWLTDSADDFRVGSLLLIDCNYAIFGVGSKSYGATYNAVASSMSLNLQKLGATELIKLWEADVDEDDVNEAFEQWSKNLVAVLKGSSMKNDLQLSLQGYAFEENESEGEEFSDDDDDDEGVNKLDVVDLEDIAGKAPTRRSVSEAAKANGKVNGEKREMLTPLVRANLEKQGYKIIGSHSGVKLCRWTKSQLRGRGGCYKHSFYGIESHRCMEATPSLACANKCVFCWRHHTNPVGKSWQWKMDEPLVIVNTAIDLHVKMINEMKGVPG</sequence>
<keyword evidence="4" id="KW-0949">S-adenosyl-L-methionine</keyword>
<dbReference type="AlphaFoldDB" id="S8CSW0"/>
<dbReference type="InterPro" id="IPR029039">
    <property type="entry name" value="Flavoprotein-like_sf"/>
</dbReference>
<organism evidence="10 11">
    <name type="scientific">Genlisea aurea</name>
    <dbReference type="NCBI Taxonomy" id="192259"/>
    <lineage>
        <taxon>Eukaryota</taxon>
        <taxon>Viridiplantae</taxon>
        <taxon>Streptophyta</taxon>
        <taxon>Embryophyta</taxon>
        <taxon>Tracheophyta</taxon>
        <taxon>Spermatophyta</taxon>
        <taxon>Magnoliopsida</taxon>
        <taxon>eudicotyledons</taxon>
        <taxon>Gunneridae</taxon>
        <taxon>Pentapetalae</taxon>
        <taxon>asterids</taxon>
        <taxon>lamiids</taxon>
        <taxon>Lamiales</taxon>
        <taxon>Lentibulariaceae</taxon>
        <taxon>Genlisea</taxon>
    </lineage>
</organism>
<dbReference type="PANTHER" id="PTHR13930:SF0">
    <property type="entry name" value="S-ADENOSYL-L-METHIONINE-DEPENDENT TRNA 4-DEMETHYLWYOSINE SYNTHASE TYW1-RELATED"/>
    <property type="match status" value="1"/>
</dbReference>
<dbReference type="InterPro" id="IPR013785">
    <property type="entry name" value="Aldolase_TIM"/>
</dbReference>
<dbReference type="GO" id="GO:0046872">
    <property type="term" value="F:metal ion binding"/>
    <property type="evidence" value="ECO:0007669"/>
    <property type="project" value="UniProtKB-KW"/>
</dbReference>
<evidence type="ECO:0000256" key="8">
    <source>
        <dbReference type="ARBA" id="ARBA00025368"/>
    </source>
</evidence>
<keyword evidence="7" id="KW-0411">Iron-sulfur</keyword>
<dbReference type="InterPro" id="IPR008254">
    <property type="entry name" value="Flavodoxin/NO_synth"/>
</dbReference>
<evidence type="ECO:0000256" key="4">
    <source>
        <dbReference type="ARBA" id="ARBA00022691"/>
    </source>
</evidence>
<evidence type="ECO:0000256" key="3">
    <source>
        <dbReference type="ARBA" id="ARBA00012821"/>
    </source>
</evidence>
<comment type="similarity">
    <text evidence="2">Belongs to the TYW1 family.</text>
</comment>
<evidence type="ECO:0000256" key="1">
    <source>
        <dbReference type="ARBA" id="ARBA00004797"/>
    </source>
</evidence>
<dbReference type="Pfam" id="PF00258">
    <property type="entry name" value="Flavodoxin_1"/>
    <property type="match status" value="1"/>
</dbReference>
<name>S8CSW0_9LAMI</name>
<dbReference type="Gene3D" id="3.20.20.70">
    <property type="entry name" value="Aldolase class I"/>
    <property type="match status" value="1"/>
</dbReference>
<comment type="function">
    <text evidence="8">Probable component of the wybutosine biosynthesis pathway. Wybutosine is a hyper modified guanosine with a tricyclic base found at the 3'-position adjacent to the anticodon of eukaryotic phenylalanine tRNA. Catalyzes the condensation of N-methylguanine with 2 carbon atoms from pyruvate to form the tricyclic 4-demethylwyosine, an intermediate in wybutosine biosynthesis.</text>
</comment>
<evidence type="ECO:0000256" key="5">
    <source>
        <dbReference type="ARBA" id="ARBA00022723"/>
    </source>
</evidence>
<evidence type="ECO:0000256" key="6">
    <source>
        <dbReference type="ARBA" id="ARBA00023004"/>
    </source>
</evidence>
<feature type="non-terminal residue" evidence="10">
    <location>
        <position position="382"/>
    </location>
</feature>
<dbReference type="PANTHER" id="PTHR13930">
    <property type="entry name" value="S-ADENOSYL-L-METHIONINE-DEPENDENT TRNA 4-DEMETHYLWYOSINE SYNTHASE"/>
    <property type="match status" value="1"/>
</dbReference>
<dbReference type="PROSITE" id="PS50902">
    <property type="entry name" value="FLAVODOXIN_LIKE"/>
    <property type="match status" value="1"/>
</dbReference>
<comment type="pathway">
    <text evidence="1">tRNA modification; wybutosine-tRNA(Phe) biosynthesis.</text>
</comment>